<reference evidence="3" key="1">
    <citation type="journal article" date="2015" name="MBio">
        <title>Genome-resolved metagenomic analysis reveals roles for candidate phyla and other microbial community members in biogeochemical transformations in oil reservoirs.</title>
        <authorList>
            <person name="Hu P."/>
            <person name="Tom L."/>
            <person name="Singh A."/>
            <person name="Thomas B.C."/>
            <person name="Baker B.J."/>
            <person name="Piceno Y.M."/>
            <person name="Andersen G.L."/>
            <person name="Banfield J.F."/>
        </authorList>
    </citation>
    <scope>NUCLEOTIDE SEQUENCE [LARGE SCALE GENOMIC DNA]</scope>
    <source>
        <strain evidence="3">56_747</strain>
    </source>
</reference>
<dbReference type="InterPro" id="IPR052044">
    <property type="entry name" value="PKS_Associated_Protein"/>
</dbReference>
<comment type="caution">
    <text evidence="3">The sequence shown here is derived from an EMBL/GenBank/DDBJ whole genome shotgun (WGS) entry which is preliminary data.</text>
</comment>
<dbReference type="InterPro" id="IPR011051">
    <property type="entry name" value="RmlC_Cupin_sf"/>
</dbReference>
<evidence type="ECO:0000313" key="5">
    <source>
        <dbReference type="Proteomes" id="UP000057043"/>
    </source>
</evidence>
<feature type="domain" description="Cupin type-2" evidence="1">
    <location>
        <begin position="42"/>
        <end position="110"/>
    </location>
</feature>
<dbReference type="CDD" id="cd02214">
    <property type="entry name" value="cupin_MJ1618"/>
    <property type="match status" value="1"/>
</dbReference>
<protein>
    <recommendedName>
        <fullName evidence="1">Cupin type-2 domain-containing protein</fullName>
    </recommendedName>
</protein>
<dbReference type="AlphaFoldDB" id="A0A101IMB0"/>
<dbReference type="Proteomes" id="UP000053961">
    <property type="component" value="Unassembled WGS sequence"/>
</dbReference>
<dbReference type="InterPro" id="IPR014710">
    <property type="entry name" value="RmlC-like_jellyroll"/>
</dbReference>
<evidence type="ECO:0000313" key="2">
    <source>
        <dbReference type="EMBL" id="KUK45367.1"/>
    </source>
</evidence>
<dbReference type="InterPro" id="IPR013096">
    <property type="entry name" value="Cupin_2"/>
</dbReference>
<sequence>MFIKNLEDASRFVALDGTDICELLHPKREDEELFMGYSLAHARLRPGEASSPHRLKTSSEVYFILEGRGRMVIDDESAEVGPCMAIYIPPGSMQHIENRGDGPLAFLCIVYPAWGEEDEEVA</sequence>
<proteinExistence type="predicted"/>
<dbReference type="PANTHER" id="PTHR36114">
    <property type="entry name" value="16.7 KDA PROTEIN IN WHIE LOCUS"/>
    <property type="match status" value="1"/>
</dbReference>
<dbReference type="PANTHER" id="PTHR36114:SF1">
    <property type="entry name" value="16.7 KDA PROTEIN IN WHIE LOCUS"/>
    <property type="match status" value="1"/>
</dbReference>
<dbReference type="EMBL" id="LGHB01000001">
    <property type="protein sequence ID" value="KUK97713.1"/>
    <property type="molecule type" value="Genomic_DNA"/>
</dbReference>
<dbReference type="Proteomes" id="UP000057043">
    <property type="component" value="Unassembled WGS sequence"/>
</dbReference>
<reference evidence="4 5" key="2">
    <citation type="journal article" date="2015" name="MBio">
        <title>Genome-Resolved Metagenomic Analysis Reveals Roles for Candidate Phyla and Other Microbial Community Members in Biogeochemical Transformations in Oil Reservoirs.</title>
        <authorList>
            <person name="Hu P."/>
            <person name="Tom L."/>
            <person name="Singh A."/>
            <person name="Thomas B.C."/>
            <person name="Baker B.J."/>
            <person name="Piceno Y.M."/>
            <person name="Andersen G.L."/>
            <person name="Banfield J.F."/>
        </authorList>
    </citation>
    <scope>NUCLEOTIDE SEQUENCE [LARGE SCALE GENOMIC DNA]</scope>
    <source>
        <strain evidence="2">57_489</strain>
    </source>
</reference>
<dbReference type="EMBL" id="LGFT01000004">
    <property type="protein sequence ID" value="KUK45367.1"/>
    <property type="molecule type" value="Genomic_DNA"/>
</dbReference>
<organism evidence="3 4">
    <name type="scientific">Methanothrix harundinacea</name>
    <dbReference type="NCBI Taxonomy" id="301375"/>
    <lineage>
        <taxon>Archaea</taxon>
        <taxon>Methanobacteriati</taxon>
        <taxon>Methanobacteriota</taxon>
        <taxon>Stenosarchaea group</taxon>
        <taxon>Methanomicrobia</taxon>
        <taxon>Methanotrichales</taxon>
        <taxon>Methanotrichaceae</taxon>
        <taxon>Methanothrix</taxon>
    </lineage>
</organism>
<evidence type="ECO:0000313" key="3">
    <source>
        <dbReference type="EMBL" id="KUK97713.1"/>
    </source>
</evidence>
<dbReference type="SUPFAM" id="SSF51182">
    <property type="entry name" value="RmlC-like cupins"/>
    <property type="match status" value="1"/>
</dbReference>
<gene>
    <name evidence="2" type="ORF">XD72_0270</name>
    <name evidence="3" type="ORF">XE07_0127</name>
</gene>
<accession>A0A101IMB0</accession>
<name>A0A101IMB0_9EURY</name>
<dbReference type="Pfam" id="PF07883">
    <property type="entry name" value="Cupin_2"/>
    <property type="match status" value="1"/>
</dbReference>
<dbReference type="PATRIC" id="fig|301375.6.peg.1138"/>
<evidence type="ECO:0000259" key="1">
    <source>
        <dbReference type="Pfam" id="PF07883"/>
    </source>
</evidence>
<evidence type="ECO:0000313" key="4">
    <source>
        <dbReference type="Proteomes" id="UP000053961"/>
    </source>
</evidence>
<dbReference type="Gene3D" id="2.60.120.10">
    <property type="entry name" value="Jelly Rolls"/>
    <property type="match status" value="1"/>
</dbReference>